<evidence type="ECO:0000313" key="1">
    <source>
        <dbReference type="EMBL" id="OAJ48875.1"/>
    </source>
</evidence>
<reference evidence="1 2" key="1">
    <citation type="submission" date="2015-09" db="EMBL/GenBank/DDBJ databases">
        <title>Genome sequence of Pseudomonas marginalis ICMP 3553.</title>
        <authorList>
            <person name="Visnovsky S."/>
            <person name="Lu A."/>
            <person name="Panda P."/>
            <person name="Pitman A."/>
        </authorList>
    </citation>
    <scope>NUCLEOTIDE SEQUENCE [LARGE SCALE GENOMIC DNA]</scope>
    <source>
        <strain evidence="1 2">ICMP 3553</strain>
    </source>
</reference>
<evidence type="ECO:0000313" key="2">
    <source>
        <dbReference type="Proteomes" id="UP000077563"/>
    </source>
</evidence>
<proteinExistence type="predicted"/>
<gene>
    <name evidence="1" type="ORF">AO064_10400</name>
</gene>
<protein>
    <submittedName>
        <fullName evidence="1">Uncharacterized protein</fullName>
    </submittedName>
</protein>
<organism evidence="1 2">
    <name type="scientific">Pseudomonas marginalis</name>
    <name type="common">Pseudomonas panacis</name>
    <dbReference type="NCBI Taxonomy" id="298"/>
    <lineage>
        <taxon>Bacteria</taxon>
        <taxon>Pseudomonadati</taxon>
        <taxon>Pseudomonadota</taxon>
        <taxon>Gammaproteobacteria</taxon>
        <taxon>Pseudomonadales</taxon>
        <taxon>Pseudomonadaceae</taxon>
        <taxon>Pseudomonas</taxon>
    </lineage>
</organism>
<sequence length="81" mass="9217">MKIKRLQFGDFVLDLPALVVDGLVGQCQRKGFQRVFCGNQRVHLGQLETGHLRLAYEVDDFQVVSVVEAIPPFTFRRVDQA</sequence>
<dbReference type="EMBL" id="LKEG01000036">
    <property type="protein sequence ID" value="OAJ48875.1"/>
    <property type="molecule type" value="Genomic_DNA"/>
</dbReference>
<accession>A0A9X5KW78</accession>
<comment type="caution">
    <text evidence="1">The sequence shown here is derived from an EMBL/GenBank/DDBJ whole genome shotgun (WGS) entry which is preliminary data.</text>
</comment>
<name>A0A9X5KW78_PSEMA</name>
<dbReference type="Proteomes" id="UP000077563">
    <property type="component" value="Unassembled WGS sequence"/>
</dbReference>
<dbReference type="AlphaFoldDB" id="A0A9X5KW78"/>